<name>A0A067KZ54_JATCU</name>
<protein>
    <recommendedName>
        <fullName evidence="3 9">Geranylgeranyl transferase type-2 subunit alpha</fullName>
        <ecNumber evidence="2 9">2.5.1.60</ecNumber>
    </recommendedName>
    <alternativeName>
        <fullName evidence="7 9">Geranylgeranyl transferase type II subunit alpha</fullName>
    </alternativeName>
</protein>
<keyword evidence="11" id="KW-1185">Reference proteome</keyword>
<evidence type="ECO:0000256" key="4">
    <source>
        <dbReference type="ARBA" id="ARBA00022602"/>
    </source>
</evidence>
<evidence type="ECO:0000256" key="8">
    <source>
        <dbReference type="ARBA" id="ARBA00047658"/>
    </source>
</evidence>
<dbReference type="Gene3D" id="3.80.10.10">
    <property type="entry name" value="Ribonuclease Inhibitor"/>
    <property type="match status" value="1"/>
</dbReference>
<proteinExistence type="inferred from homology"/>
<dbReference type="InterPro" id="IPR032675">
    <property type="entry name" value="LRR_dom_sf"/>
</dbReference>
<dbReference type="PANTHER" id="PTHR11129">
    <property type="entry name" value="PROTEIN FARNESYLTRANSFERASE ALPHA SUBUNIT/RAB GERANYLGERANYL TRANSFERASE ALPHA SUBUNIT"/>
    <property type="match status" value="1"/>
</dbReference>
<evidence type="ECO:0000256" key="3">
    <source>
        <dbReference type="ARBA" id="ARBA00014772"/>
    </source>
</evidence>
<comment type="catalytic activity">
    <reaction evidence="8 9">
        <text>geranylgeranyl diphosphate + L-cysteinyl-[protein] = S-geranylgeranyl-L-cysteinyl-[protein] + diphosphate</text>
        <dbReference type="Rhea" id="RHEA:21240"/>
        <dbReference type="Rhea" id="RHEA-COMP:10131"/>
        <dbReference type="Rhea" id="RHEA-COMP:11537"/>
        <dbReference type="ChEBI" id="CHEBI:29950"/>
        <dbReference type="ChEBI" id="CHEBI:33019"/>
        <dbReference type="ChEBI" id="CHEBI:57533"/>
        <dbReference type="ChEBI" id="CHEBI:86021"/>
        <dbReference type="EC" id="2.5.1.60"/>
    </reaction>
</comment>
<organism evidence="10 11">
    <name type="scientific">Jatropha curcas</name>
    <name type="common">Barbados nut</name>
    <dbReference type="NCBI Taxonomy" id="180498"/>
    <lineage>
        <taxon>Eukaryota</taxon>
        <taxon>Viridiplantae</taxon>
        <taxon>Streptophyta</taxon>
        <taxon>Embryophyta</taxon>
        <taxon>Tracheophyta</taxon>
        <taxon>Spermatophyta</taxon>
        <taxon>Magnoliopsida</taxon>
        <taxon>eudicotyledons</taxon>
        <taxon>Gunneridae</taxon>
        <taxon>Pentapetalae</taxon>
        <taxon>rosids</taxon>
        <taxon>fabids</taxon>
        <taxon>Malpighiales</taxon>
        <taxon>Euphorbiaceae</taxon>
        <taxon>Crotonoideae</taxon>
        <taxon>Jatropheae</taxon>
        <taxon>Jatropha</taxon>
    </lineage>
</organism>
<dbReference type="PROSITE" id="PS51147">
    <property type="entry name" value="PFTA"/>
    <property type="match status" value="5"/>
</dbReference>
<dbReference type="FunFam" id="3.80.10.10:FF:000756">
    <property type="entry name" value="Rab geranylgeranyl transferase like protein"/>
    <property type="match status" value="1"/>
</dbReference>
<comment type="function">
    <text evidence="9">Catalyzes the transfer of a geranyl-geranyl moiety from geranyl-geranyl pyrophosphate to cysteines occuring in specific C-terminal amino acid sequences.</text>
</comment>
<dbReference type="OrthoDB" id="1658at2759"/>
<evidence type="ECO:0000256" key="9">
    <source>
        <dbReference type="RuleBase" id="RU367120"/>
    </source>
</evidence>
<dbReference type="Pfam" id="PF01239">
    <property type="entry name" value="PPTA"/>
    <property type="match status" value="5"/>
</dbReference>
<keyword evidence="4 9" id="KW-0637">Prenyltransferase</keyword>
<evidence type="ECO:0000313" key="11">
    <source>
        <dbReference type="Proteomes" id="UP000027138"/>
    </source>
</evidence>
<dbReference type="STRING" id="180498.A0A067KZ54"/>
<keyword evidence="6" id="KW-0677">Repeat</keyword>
<dbReference type="SUPFAM" id="SSF48439">
    <property type="entry name" value="Protein prenylyltransferase"/>
    <property type="match status" value="1"/>
</dbReference>
<keyword evidence="5 9" id="KW-0808">Transferase</keyword>
<dbReference type="SMART" id="SM00365">
    <property type="entry name" value="LRR_SD22"/>
    <property type="match status" value="3"/>
</dbReference>
<dbReference type="GO" id="GO:0097354">
    <property type="term" value="P:prenylation"/>
    <property type="evidence" value="ECO:0007669"/>
    <property type="project" value="UniProtKB-UniRule"/>
</dbReference>
<dbReference type="GO" id="GO:0005968">
    <property type="term" value="C:Rab-protein geranylgeranyltransferase complex"/>
    <property type="evidence" value="ECO:0007669"/>
    <property type="project" value="TreeGrafter"/>
</dbReference>
<dbReference type="EC" id="2.5.1.60" evidence="2 9"/>
<evidence type="ECO:0000256" key="2">
    <source>
        <dbReference type="ARBA" id="ARBA00012656"/>
    </source>
</evidence>
<dbReference type="FunFam" id="1.25.40.120:FF:000035">
    <property type="entry name" value="Geranylgeranyl transferase type-2 subunit alpha"/>
    <property type="match status" value="1"/>
</dbReference>
<evidence type="ECO:0000256" key="1">
    <source>
        <dbReference type="ARBA" id="ARBA00006734"/>
    </source>
</evidence>
<dbReference type="AlphaFoldDB" id="A0A067KZ54"/>
<dbReference type="Proteomes" id="UP000027138">
    <property type="component" value="Unassembled WGS sequence"/>
</dbReference>
<sequence length="696" mass="79660">MHGRPRKALKPEDETASTAKAEKLRALQSQFLSNHHQKIYNKEAVELSAKLLEINPEFYTAWNYRKLALEHNLAQSVSDPNLVKSILDEELRVVESALRQNFKSYGAWHHRKWVLSKGHSSIEKELRLLEKLQNADPRNFHAWSYRRFVAALMNRSEEDELECTQNLIDKNISNYSAWHNRSFLLSNLVKKNVQGFTKKDEVLTREYELVREALFTDEDDQSGWFYHLWLLEQTVEAQQPLLVSSWPAHGSQLILSGDRCMDSHASSPFNMFQFDSRTFPLILYFNQAVEGVTSSTVTVASKSNSIEELIWKPLSANNTSAAQVWVTKLGFPNVDIHSLEAYPVEVTLGHCEGIVSSRGFHYSHSSHFAFTVHALPVKTELAEGVAVERISWMDENFHLFEPHLLESILVASLNHLSIKNEHQPEATTWQSKIIAEEIENFRELSDCKIGKLTLARLLTAHDSLMSSNKLVHCEEVLKLYSELMKLDPSHSRYYKDKHSLVLLQRVISSRESILSHCFRYKDLTSPSHAYPMCLRLNKLSLSRIGSVEKLLWVQMLDLSQNDLQSIEGLEAMQLLSYLCLSKNKLSSFTALEPLRQLNSLKVLDISYNEIGAHSIDTRRYLCSSPLSHSVGSEWKQDKIVIDGLSMTNYWEAFFVLKGLNLTQLDMVGNAIADANFTIFLVKVLPTLKWLDGIQLN</sequence>
<dbReference type="EMBL" id="KK914318">
    <property type="protein sequence ID" value="KDP41491.1"/>
    <property type="molecule type" value="Genomic_DNA"/>
</dbReference>
<reference evidence="10 11" key="1">
    <citation type="journal article" date="2014" name="PLoS ONE">
        <title>Global Analysis of Gene Expression Profiles in Physic Nut (Jatropha curcas L.) Seedlings Exposed to Salt Stress.</title>
        <authorList>
            <person name="Zhang L."/>
            <person name="Zhang C."/>
            <person name="Wu P."/>
            <person name="Chen Y."/>
            <person name="Li M."/>
            <person name="Jiang H."/>
            <person name="Wu G."/>
        </authorList>
    </citation>
    <scope>NUCLEOTIDE SEQUENCE [LARGE SCALE GENOMIC DNA]</scope>
    <source>
        <strain evidence="11">cv. GZQX0401</strain>
        <tissue evidence="10">Young leaves</tissue>
    </source>
</reference>
<dbReference type="Gene3D" id="1.25.40.120">
    <property type="entry name" value="Protein prenylyltransferase"/>
    <property type="match status" value="1"/>
</dbReference>
<comment type="similarity">
    <text evidence="1 9">Belongs to the protein prenyltransferase subunit alpha family.</text>
</comment>
<evidence type="ECO:0000256" key="7">
    <source>
        <dbReference type="ARBA" id="ARBA00031267"/>
    </source>
</evidence>
<dbReference type="PANTHER" id="PTHR11129:SF2">
    <property type="entry name" value="GERANYLGERANYL TRANSFERASE TYPE-2 SUBUNIT ALPHA"/>
    <property type="match status" value="1"/>
</dbReference>
<dbReference type="SUPFAM" id="SSF52058">
    <property type="entry name" value="L domain-like"/>
    <property type="match status" value="1"/>
</dbReference>
<evidence type="ECO:0000256" key="6">
    <source>
        <dbReference type="ARBA" id="ARBA00022737"/>
    </source>
</evidence>
<dbReference type="InterPro" id="IPR002088">
    <property type="entry name" value="Prenyl_trans_a"/>
</dbReference>
<evidence type="ECO:0000313" key="10">
    <source>
        <dbReference type="EMBL" id="KDP41491.1"/>
    </source>
</evidence>
<dbReference type="PROSITE" id="PS51450">
    <property type="entry name" value="LRR"/>
    <property type="match status" value="2"/>
</dbReference>
<accession>A0A067KZ54</accession>
<dbReference type="InterPro" id="IPR001611">
    <property type="entry name" value="Leu-rich_rpt"/>
</dbReference>
<dbReference type="KEGG" id="jcu:105630719"/>
<evidence type="ECO:0000256" key="5">
    <source>
        <dbReference type="ARBA" id="ARBA00022679"/>
    </source>
</evidence>
<gene>
    <name evidence="10" type="ORF">JCGZ_15898</name>
</gene>
<dbReference type="GO" id="GO:0004663">
    <property type="term" value="F:Rab geranylgeranyltransferase activity"/>
    <property type="evidence" value="ECO:0007669"/>
    <property type="project" value="UniProtKB-UniRule"/>
</dbReference>